<gene>
    <name evidence="1" type="ORF">GCM10017667_36900</name>
</gene>
<reference evidence="1" key="2">
    <citation type="submission" date="2020-09" db="EMBL/GenBank/DDBJ databases">
        <authorList>
            <person name="Sun Q."/>
            <person name="Ohkuma M."/>
        </authorList>
    </citation>
    <scope>NUCLEOTIDE SEQUENCE</scope>
    <source>
        <strain evidence="1">JCM 4122</strain>
    </source>
</reference>
<evidence type="ECO:0000313" key="1">
    <source>
        <dbReference type="EMBL" id="GHG01887.1"/>
    </source>
</evidence>
<dbReference type="AlphaFoldDB" id="A0A919ENK2"/>
<evidence type="ECO:0000313" key="2">
    <source>
        <dbReference type="Proteomes" id="UP000632849"/>
    </source>
</evidence>
<organism evidence="1 2">
    <name type="scientific">Streptomyces filamentosus</name>
    <name type="common">Streptomyces roseosporus</name>
    <dbReference type="NCBI Taxonomy" id="67294"/>
    <lineage>
        <taxon>Bacteria</taxon>
        <taxon>Bacillati</taxon>
        <taxon>Actinomycetota</taxon>
        <taxon>Actinomycetes</taxon>
        <taxon>Kitasatosporales</taxon>
        <taxon>Streptomycetaceae</taxon>
        <taxon>Streptomyces</taxon>
    </lineage>
</organism>
<dbReference type="Proteomes" id="UP000632849">
    <property type="component" value="Unassembled WGS sequence"/>
</dbReference>
<comment type="caution">
    <text evidence="1">The sequence shown here is derived from an EMBL/GenBank/DDBJ whole genome shotgun (WGS) entry which is preliminary data.</text>
</comment>
<dbReference type="EMBL" id="BNBE01000001">
    <property type="protein sequence ID" value="GHG01887.1"/>
    <property type="molecule type" value="Genomic_DNA"/>
</dbReference>
<proteinExistence type="predicted"/>
<accession>A0A919ENK2</accession>
<protein>
    <submittedName>
        <fullName evidence="1">Uncharacterized protein</fullName>
    </submittedName>
</protein>
<sequence>MATASDSHPAVHETLQLVRRQLREQADAVQALSTQLDYAKSRLALLETLNTALDQFQPGQVEAASAASAVHAVTAQLLGKGGIPSQPGPRPVLPEAPVPEAPAFEASAAEAAASGASAPERGAAGGVDLAGFRAIKPFSIQEMILNVLSTAEDSLRTRDLVTIIERLRTEGHTDLLRDSRRPDSVVSSALDRLCKKGLVRKVGRGRYTLG</sequence>
<name>A0A919ENK2_STRFL</name>
<keyword evidence="2" id="KW-1185">Reference proteome</keyword>
<reference evidence="1" key="1">
    <citation type="journal article" date="2014" name="Int. J. Syst. Evol. Microbiol.">
        <title>Complete genome sequence of Corynebacterium casei LMG S-19264T (=DSM 44701T), isolated from a smear-ripened cheese.</title>
        <authorList>
            <consortium name="US DOE Joint Genome Institute (JGI-PGF)"/>
            <person name="Walter F."/>
            <person name="Albersmeier A."/>
            <person name="Kalinowski J."/>
            <person name="Ruckert C."/>
        </authorList>
    </citation>
    <scope>NUCLEOTIDE SEQUENCE</scope>
    <source>
        <strain evidence="1">JCM 4122</strain>
    </source>
</reference>